<evidence type="ECO:0000313" key="3">
    <source>
        <dbReference type="EMBL" id="QFY43393.1"/>
    </source>
</evidence>
<dbReference type="OrthoDB" id="5568430at2"/>
<accession>A0A5Q0BHU4</accession>
<keyword evidence="1" id="KW-0472">Membrane</keyword>
<proteinExistence type="predicted"/>
<dbReference type="AlphaFoldDB" id="A0A5Q0BHU4"/>
<evidence type="ECO:0000256" key="2">
    <source>
        <dbReference type="SAM" id="SignalP"/>
    </source>
</evidence>
<keyword evidence="1" id="KW-1133">Transmembrane helix</keyword>
<organism evidence="3 4">
    <name type="scientific">Candidatus Methylospira mobilis</name>
    <dbReference type="NCBI Taxonomy" id="1808979"/>
    <lineage>
        <taxon>Bacteria</taxon>
        <taxon>Pseudomonadati</taxon>
        <taxon>Pseudomonadota</taxon>
        <taxon>Gammaproteobacteria</taxon>
        <taxon>Methylococcales</taxon>
        <taxon>Methylococcaceae</taxon>
        <taxon>Candidatus Methylospira</taxon>
    </lineage>
</organism>
<dbReference type="RefSeq" id="WP_153249376.1">
    <property type="nucleotide sequence ID" value="NZ_CP044205.1"/>
</dbReference>
<dbReference type="Proteomes" id="UP000325755">
    <property type="component" value="Chromosome"/>
</dbReference>
<evidence type="ECO:0000256" key="1">
    <source>
        <dbReference type="SAM" id="Phobius"/>
    </source>
</evidence>
<keyword evidence="4" id="KW-1185">Reference proteome</keyword>
<reference evidence="3 4" key="1">
    <citation type="submission" date="2019-09" db="EMBL/GenBank/DDBJ databases">
        <title>Ecophysiology of the spiral-shaped methanotroph Methylospira mobilis as revealed by the complete genome sequence.</title>
        <authorList>
            <person name="Oshkin I.Y."/>
            <person name="Dedysh S.N."/>
            <person name="Miroshnikov K."/>
            <person name="Danilova O.V."/>
            <person name="Hakobyan A."/>
            <person name="Liesack W."/>
        </authorList>
    </citation>
    <scope>NUCLEOTIDE SEQUENCE [LARGE SCALE GENOMIC DNA]</scope>
    <source>
        <strain evidence="3 4">Shm1</strain>
    </source>
</reference>
<gene>
    <name evidence="3" type="ORF">F6R98_12855</name>
</gene>
<dbReference type="EMBL" id="CP044205">
    <property type="protein sequence ID" value="QFY43393.1"/>
    <property type="molecule type" value="Genomic_DNA"/>
</dbReference>
<evidence type="ECO:0000313" key="4">
    <source>
        <dbReference type="Proteomes" id="UP000325755"/>
    </source>
</evidence>
<protein>
    <submittedName>
        <fullName evidence="3">Uncharacterized protein</fullName>
    </submittedName>
</protein>
<dbReference type="InParanoid" id="A0A5Q0BHU4"/>
<feature type="signal peptide" evidence="2">
    <location>
        <begin position="1"/>
        <end position="28"/>
    </location>
</feature>
<dbReference type="KEGG" id="mmob:F6R98_12855"/>
<keyword evidence="1" id="KW-0812">Transmembrane</keyword>
<keyword evidence="2" id="KW-0732">Signal</keyword>
<sequence>MKIRKFRSIVLFLFCAVVSLSGVLCANAANAPRDPMNNGRQAYAGSGIKCMVTNDFYAVNFTAMQEGQVKGETTPFVRYCQEIPATGKTFLTVDLLDRDVRTTPLSLRVVEEEINDGRLPKIKRTITETPAKVYKNGTAEIVADLMQAGHYALMVTIGDRDITEDDHLRVPFSVALESPTKKSDWLGKFTGFVVVLFFSIMGYIGFRTYRAYRPHKAEGTLVSSSGAQS</sequence>
<feature type="transmembrane region" description="Helical" evidence="1">
    <location>
        <begin position="185"/>
        <end position="206"/>
    </location>
</feature>
<feature type="chain" id="PRO_5025022578" evidence="2">
    <location>
        <begin position="29"/>
        <end position="229"/>
    </location>
</feature>
<name>A0A5Q0BHU4_9GAMM</name>